<dbReference type="InterPro" id="IPR045054">
    <property type="entry name" value="P4HA-like"/>
</dbReference>
<dbReference type="PANTHER" id="PTHR10869:SF241">
    <property type="entry name" value="FE2OG DIOXYGENASE DOMAIN-CONTAINING PROTEIN"/>
    <property type="match status" value="1"/>
</dbReference>
<keyword evidence="4" id="KW-0560">Oxidoreductase</keyword>
<dbReference type="AlphaFoldDB" id="G4TVW2"/>
<evidence type="ECO:0000256" key="5">
    <source>
        <dbReference type="ARBA" id="ARBA00023004"/>
    </source>
</evidence>
<dbReference type="GO" id="GO:0004656">
    <property type="term" value="F:procollagen-proline 4-dioxygenase activity"/>
    <property type="evidence" value="ECO:0007669"/>
    <property type="project" value="TreeGrafter"/>
</dbReference>
<comment type="caution">
    <text evidence="8">The sequence shown here is derived from an EMBL/GenBank/DDBJ whole genome shotgun (WGS) entry which is preliminary data.</text>
</comment>
<accession>G4TVW2</accession>
<evidence type="ECO:0000313" key="9">
    <source>
        <dbReference type="Proteomes" id="UP000007148"/>
    </source>
</evidence>
<organism evidence="8 9">
    <name type="scientific">Serendipita indica (strain DSM 11827)</name>
    <name type="common">Root endophyte fungus</name>
    <name type="synonym">Piriformospora indica</name>
    <dbReference type="NCBI Taxonomy" id="1109443"/>
    <lineage>
        <taxon>Eukaryota</taxon>
        <taxon>Fungi</taxon>
        <taxon>Dikarya</taxon>
        <taxon>Basidiomycota</taxon>
        <taxon>Agaricomycotina</taxon>
        <taxon>Agaricomycetes</taxon>
        <taxon>Sebacinales</taxon>
        <taxon>Serendipitaceae</taxon>
        <taxon>Serendipita</taxon>
    </lineage>
</organism>
<protein>
    <recommendedName>
        <fullName evidence="7">Prolyl 4-hydroxylase alpha subunit domain-containing protein</fullName>
    </recommendedName>
</protein>
<dbReference type="GO" id="GO:0031418">
    <property type="term" value="F:L-ascorbic acid binding"/>
    <property type="evidence" value="ECO:0007669"/>
    <property type="project" value="InterPro"/>
</dbReference>
<comment type="cofactor">
    <cofactor evidence="1">
        <name>L-ascorbate</name>
        <dbReference type="ChEBI" id="CHEBI:38290"/>
    </cofactor>
</comment>
<dbReference type="OrthoDB" id="69177at2759"/>
<feature type="domain" description="Prolyl 4-hydroxylase alpha subunit" evidence="7">
    <location>
        <begin position="74"/>
        <end position="314"/>
    </location>
</feature>
<dbReference type="EMBL" id="CAFZ01000452">
    <property type="protein sequence ID" value="CCA75455.1"/>
    <property type="molecule type" value="Genomic_DNA"/>
</dbReference>
<evidence type="ECO:0000256" key="6">
    <source>
        <dbReference type="SAM" id="MobiDB-lite"/>
    </source>
</evidence>
<dbReference type="SMART" id="SM00702">
    <property type="entry name" value="P4Hc"/>
    <property type="match status" value="1"/>
</dbReference>
<dbReference type="GO" id="GO:0005506">
    <property type="term" value="F:iron ion binding"/>
    <property type="evidence" value="ECO:0007669"/>
    <property type="project" value="InterPro"/>
</dbReference>
<dbReference type="PANTHER" id="PTHR10869">
    <property type="entry name" value="PROLYL 4-HYDROXYLASE ALPHA SUBUNIT"/>
    <property type="match status" value="1"/>
</dbReference>
<evidence type="ECO:0000313" key="8">
    <source>
        <dbReference type="EMBL" id="CCA75455.1"/>
    </source>
</evidence>
<keyword evidence="9" id="KW-1185">Reference proteome</keyword>
<name>G4TVW2_SERID</name>
<evidence type="ECO:0000256" key="4">
    <source>
        <dbReference type="ARBA" id="ARBA00023002"/>
    </source>
</evidence>
<evidence type="ECO:0000259" key="7">
    <source>
        <dbReference type="SMART" id="SM00702"/>
    </source>
</evidence>
<feature type="region of interest" description="Disordered" evidence="6">
    <location>
        <begin position="1"/>
        <end position="25"/>
    </location>
</feature>
<dbReference type="GO" id="GO:0005783">
    <property type="term" value="C:endoplasmic reticulum"/>
    <property type="evidence" value="ECO:0007669"/>
    <property type="project" value="TreeGrafter"/>
</dbReference>
<reference evidence="8 9" key="1">
    <citation type="journal article" date="2011" name="PLoS Pathog.">
        <title>Endophytic Life Strategies Decoded by Genome and Transcriptome Analyses of the Mutualistic Root Symbiont Piriformospora indica.</title>
        <authorList>
            <person name="Zuccaro A."/>
            <person name="Lahrmann U."/>
            <person name="Guldener U."/>
            <person name="Langen G."/>
            <person name="Pfiffi S."/>
            <person name="Biedenkopf D."/>
            <person name="Wong P."/>
            <person name="Samans B."/>
            <person name="Grimm C."/>
            <person name="Basiewicz M."/>
            <person name="Murat C."/>
            <person name="Martin F."/>
            <person name="Kogel K.H."/>
        </authorList>
    </citation>
    <scope>NUCLEOTIDE SEQUENCE [LARGE SCALE GENOMIC DNA]</scope>
    <source>
        <strain evidence="8 9">DSM 11827</strain>
    </source>
</reference>
<evidence type="ECO:0000256" key="1">
    <source>
        <dbReference type="ARBA" id="ARBA00001961"/>
    </source>
</evidence>
<proteinExistence type="predicted"/>
<keyword evidence="5" id="KW-0408">Iron</keyword>
<dbReference type="eggNOG" id="ENOG502S04V">
    <property type="taxonomic scope" value="Eukaryota"/>
</dbReference>
<evidence type="ECO:0000256" key="3">
    <source>
        <dbReference type="ARBA" id="ARBA00022964"/>
    </source>
</evidence>
<evidence type="ECO:0000256" key="2">
    <source>
        <dbReference type="ARBA" id="ARBA00022723"/>
    </source>
</evidence>
<dbReference type="STRING" id="1109443.G4TVW2"/>
<dbReference type="InParanoid" id="G4TVW2"/>
<keyword evidence="3" id="KW-0223">Dioxygenase</keyword>
<dbReference type="HOGENOM" id="CLU_041456_2_1_1"/>
<dbReference type="Proteomes" id="UP000007148">
    <property type="component" value="Unassembled WGS sequence"/>
</dbReference>
<keyword evidence="2" id="KW-0479">Metal-binding</keyword>
<dbReference type="OMA" id="YEDTRKC"/>
<dbReference type="InterPro" id="IPR006620">
    <property type="entry name" value="Pro_4_hyd_alph"/>
</dbReference>
<gene>
    <name evidence="8" type="ORF">PIIN_09438</name>
</gene>
<sequence length="322" mass="36417">MSFLLSKVRKPNSGHKVDSKETNPAHTRIVATSYTSKKVDIPDDFLKLPAPDAQAITLHTVNFSESILPEYEGRYAVVLDNVISPSECKQLIEYAEQSAGASDEGVDNNGWKAAMVNAGVGREVMMTEYRNSDRIIWDDQEVMNRLWERCTKVDGVLEEIGTLDHKPLIQGRRGQNSRWIFSRLNERMRFLRYGPGQFFKEHCDGMYSTPDNTERSFVTLHLYLNDSVQAITPGQRTSDRAVSFPPPVQTPNPLYLSDEPLEGGSTPFLSSDLSRRIDVHPKAGRVLLFQHADLLHSGDYVTSGIKHTMRTDLMYKRVPKTD</sequence>
<dbReference type="Gene3D" id="2.60.120.620">
    <property type="entry name" value="q2cbj1_9rhob like domain"/>
    <property type="match status" value="2"/>
</dbReference>